<gene>
    <name evidence="7" type="ORF">Ahy_A06g030745</name>
</gene>
<evidence type="ECO:0000256" key="4">
    <source>
        <dbReference type="PROSITE-ProRule" id="PRU00207"/>
    </source>
</evidence>
<feature type="domain" description="TRAF-type" evidence="6">
    <location>
        <begin position="264"/>
        <end position="311"/>
    </location>
</feature>
<name>A0A445CX99_ARAHY</name>
<evidence type="ECO:0000313" key="8">
    <source>
        <dbReference type="Proteomes" id="UP000289738"/>
    </source>
</evidence>
<keyword evidence="2 4" id="KW-0863">Zinc-finger</keyword>
<feature type="compositionally biased region" description="Basic and acidic residues" evidence="5">
    <location>
        <begin position="629"/>
        <end position="644"/>
    </location>
</feature>
<feature type="compositionally biased region" description="Basic and acidic residues" evidence="5">
    <location>
        <begin position="475"/>
        <end position="485"/>
    </location>
</feature>
<evidence type="ECO:0000256" key="1">
    <source>
        <dbReference type="ARBA" id="ARBA00022723"/>
    </source>
</evidence>
<dbReference type="PANTHER" id="PTHR10131:SF161">
    <property type="entry name" value="F26K24.24 PROTEIN"/>
    <property type="match status" value="1"/>
</dbReference>
<dbReference type="SUPFAM" id="SSF49599">
    <property type="entry name" value="TRAF domain-like"/>
    <property type="match status" value="1"/>
</dbReference>
<dbReference type="Pfam" id="PF02176">
    <property type="entry name" value="zf-TRAF"/>
    <property type="match status" value="1"/>
</dbReference>
<organism evidence="7 8">
    <name type="scientific">Arachis hypogaea</name>
    <name type="common">Peanut</name>
    <dbReference type="NCBI Taxonomy" id="3818"/>
    <lineage>
        <taxon>Eukaryota</taxon>
        <taxon>Viridiplantae</taxon>
        <taxon>Streptophyta</taxon>
        <taxon>Embryophyta</taxon>
        <taxon>Tracheophyta</taxon>
        <taxon>Spermatophyta</taxon>
        <taxon>Magnoliopsida</taxon>
        <taxon>eudicotyledons</taxon>
        <taxon>Gunneridae</taxon>
        <taxon>Pentapetalae</taxon>
        <taxon>rosids</taxon>
        <taxon>fabids</taxon>
        <taxon>Fabales</taxon>
        <taxon>Fabaceae</taxon>
        <taxon>Papilionoideae</taxon>
        <taxon>50 kb inversion clade</taxon>
        <taxon>dalbergioids sensu lato</taxon>
        <taxon>Dalbergieae</taxon>
        <taxon>Pterocarpus clade</taxon>
        <taxon>Arachis</taxon>
    </lineage>
</organism>
<feature type="region of interest" description="Disordered" evidence="5">
    <location>
        <begin position="563"/>
        <end position="588"/>
    </location>
</feature>
<proteinExistence type="predicted"/>
<keyword evidence="8" id="KW-1185">Reference proteome</keyword>
<comment type="caution">
    <text evidence="7">The sequence shown here is derived from an EMBL/GenBank/DDBJ whole genome shotgun (WGS) entry which is preliminary data.</text>
</comment>
<evidence type="ECO:0000256" key="3">
    <source>
        <dbReference type="ARBA" id="ARBA00022833"/>
    </source>
</evidence>
<feature type="compositionally biased region" description="Basic and acidic residues" evidence="5">
    <location>
        <begin position="429"/>
        <end position="440"/>
    </location>
</feature>
<dbReference type="InterPro" id="IPR013083">
    <property type="entry name" value="Znf_RING/FYVE/PHD"/>
</dbReference>
<keyword evidence="1 4" id="KW-0479">Metal-binding</keyword>
<feature type="zinc finger region" description="TRAF-type" evidence="4">
    <location>
        <begin position="264"/>
        <end position="311"/>
    </location>
</feature>
<dbReference type="InterPro" id="IPR001293">
    <property type="entry name" value="Znf_TRAF"/>
</dbReference>
<reference evidence="7 8" key="1">
    <citation type="submission" date="2019-01" db="EMBL/GenBank/DDBJ databases">
        <title>Sequencing of cultivated peanut Arachis hypogaea provides insights into genome evolution and oil improvement.</title>
        <authorList>
            <person name="Chen X."/>
        </authorList>
    </citation>
    <scope>NUCLEOTIDE SEQUENCE [LARGE SCALE GENOMIC DNA]</scope>
    <source>
        <strain evidence="8">cv. Fuhuasheng</strain>
        <tissue evidence="7">Leaves</tissue>
    </source>
</reference>
<feature type="compositionally biased region" description="Low complexity" evidence="5">
    <location>
        <begin position="444"/>
        <end position="461"/>
    </location>
</feature>
<dbReference type="EMBL" id="SDMP01000006">
    <property type="protein sequence ID" value="RYR55549.1"/>
    <property type="molecule type" value="Genomic_DNA"/>
</dbReference>
<feature type="compositionally biased region" description="Polar residues" evidence="5">
    <location>
        <begin position="397"/>
        <end position="416"/>
    </location>
</feature>
<feature type="compositionally biased region" description="Polar residues" evidence="5">
    <location>
        <begin position="690"/>
        <end position="708"/>
    </location>
</feature>
<dbReference type="PANTHER" id="PTHR10131">
    <property type="entry name" value="TNF RECEPTOR ASSOCIATED FACTOR"/>
    <property type="match status" value="1"/>
</dbReference>
<dbReference type="AlphaFoldDB" id="A0A445CX99"/>
<sequence length="761" mass="84853">MNNNNSCLNFSHQIWKGCRGFRFNGIGSVCRRFDLLNSIRLNKLISMNPPTIDFKVDLNSERVEEEKMEGGSMLYCDLCDTEVVYKLAQMLLPGLATSCVDSTAGSFKTPGSVAVDLRKEMIIYITQRSETFVAESIVLDGGPNGEESDHPFDIISNFVDDFAISKRNLFTRVSGLLLTDMREDKIDDFMQEMELTGFWPLERRETIAEAILKNVDIKNEFHCAMKFRSVDDLAVHAYHCNFRPLFCENEGCNARLIAKHLEKHDSICPFKIIPCEQKCSDSIMRRAMDRHCITVCPMKLVDCPFHSLGCRSAIAQCVIEKHCADDVRSHLWHLLKGMYKQASGEDLQRRVQQIIQASPGSRLAEARDVRSLNFVVKDIEAKLGPFELGSVKKNSTETLAKNNGGKNVATNANGSEESTKTPDLVNSSHKAEVSAEKKNSAETVANNNIGGNSVANANGSGESTKALDMVNSSNKAERSLEKKNSAETVAENDDGRSSVTNTNGSEESTNARHMVNLYTTEVSAEKKDSLDITTYEKGSEESTEALDMVDLLDNVEAHGIIHMDSSENTENKDGEHSHIESRKSNERETIHIESKSNEVDKQNPIMASLSNEDETSLMNMDGVQMYIKTKDGEGNGEHKFKGNEESTQTNMKNLSDKGEISAANEDSAENSTVNKHIESNSFEDEDNEQRIQNPKMETNGNAQHNVNNKDIDNEDLEEKLQLQASKVQHLSDKAHVMDDKGYAMESDVSERQIYNQSSSLD</sequence>
<dbReference type="Proteomes" id="UP000289738">
    <property type="component" value="Chromosome A06"/>
</dbReference>
<evidence type="ECO:0000256" key="2">
    <source>
        <dbReference type="ARBA" id="ARBA00022771"/>
    </source>
</evidence>
<dbReference type="PROSITE" id="PS50145">
    <property type="entry name" value="ZF_TRAF"/>
    <property type="match status" value="1"/>
</dbReference>
<protein>
    <recommendedName>
        <fullName evidence="6">TRAF-type domain-containing protein</fullName>
    </recommendedName>
</protein>
<dbReference type="Gene3D" id="3.30.40.10">
    <property type="entry name" value="Zinc/RING finger domain, C3HC4 (zinc finger)"/>
    <property type="match status" value="1"/>
</dbReference>
<evidence type="ECO:0000313" key="7">
    <source>
        <dbReference type="EMBL" id="RYR55549.1"/>
    </source>
</evidence>
<evidence type="ECO:0000256" key="5">
    <source>
        <dbReference type="SAM" id="MobiDB-lite"/>
    </source>
</evidence>
<feature type="region of interest" description="Disordered" evidence="5">
    <location>
        <begin position="397"/>
        <end position="513"/>
    </location>
</feature>
<dbReference type="GO" id="GO:0008270">
    <property type="term" value="F:zinc ion binding"/>
    <property type="evidence" value="ECO:0007669"/>
    <property type="project" value="UniProtKB-KW"/>
</dbReference>
<keyword evidence="3 4" id="KW-0862">Zinc</keyword>
<feature type="region of interest" description="Disordered" evidence="5">
    <location>
        <begin position="629"/>
        <end position="712"/>
    </location>
</feature>
<evidence type="ECO:0000259" key="6">
    <source>
        <dbReference type="PROSITE" id="PS50145"/>
    </source>
</evidence>
<accession>A0A445CX99</accession>
<dbReference type="STRING" id="3818.A0A445CX99"/>
<feature type="compositionally biased region" description="Polar residues" evidence="5">
    <location>
        <begin position="497"/>
        <end position="508"/>
    </location>
</feature>